<evidence type="ECO:0000313" key="2">
    <source>
        <dbReference type="Proteomes" id="UP000324800"/>
    </source>
</evidence>
<proteinExistence type="predicted"/>
<evidence type="ECO:0000313" key="1">
    <source>
        <dbReference type="EMBL" id="KAA6397733.1"/>
    </source>
</evidence>
<organism evidence="1 2">
    <name type="scientific">Streblomastix strix</name>
    <dbReference type="NCBI Taxonomy" id="222440"/>
    <lineage>
        <taxon>Eukaryota</taxon>
        <taxon>Metamonada</taxon>
        <taxon>Preaxostyla</taxon>
        <taxon>Oxymonadida</taxon>
        <taxon>Streblomastigidae</taxon>
        <taxon>Streblomastix</taxon>
    </lineage>
</organism>
<gene>
    <name evidence="1" type="ORF">EZS28_006736</name>
</gene>
<sequence length="119" mass="14099">MRKLLESVQRMEYQTILIVDYAIGNQSDLVIGSLIEKQPDWATKYFKEIQSNQVNEYLVNQSSIQIFGKVQVKVNVLVYVMDQVRVNLKEIKKLIKLEWQNLKEKEKMIQFMIILFIST</sequence>
<protein>
    <submittedName>
        <fullName evidence="1">Uncharacterized protein</fullName>
    </submittedName>
</protein>
<comment type="caution">
    <text evidence="1">The sequence shown here is derived from an EMBL/GenBank/DDBJ whole genome shotgun (WGS) entry which is preliminary data.</text>
</comment>
<dbReference type="Proteomes" id="UP000324800">
    <property type="component" value="Unassembled WGS sequence"/>
</dbReference>
<accession>A0A5J4WSF4</accession>
<reference evidence="1 2" key="1">
    <citation type="submission" date="2019-03" db="EMBL/GenBank/DDBJ databases">
        <title>Single cell metagenomics reveals metabolic interactions within the superorganism composed of flagellate Streblomastix strix and complex community of Bacteroidetes bacteria on its surface.</title>
        <authorList>
            <person name="Treitli S.C."/>
            <person name="Kolisko M."/>
            <person name="Husnik F."/>
            <person name="Keeling P."/>
            <person name="Hampl V."/>
        </authorList>
    </citation>
    <scope>NUCLEOTIDE SEQUENCE [LARGE SCALE GENOMIC DNA]</scope>
    <source>
        <strain evidence="1">ST1C</strain>
    </source>
</reference>
<dbReference type="EMBL" id="SNRW01001113">
    <property type="protein sequence ID" value="KAA6397733.1"/>
    <property type="molecule type" value="Genomic_DNA"/>
</dbReference>
<name>A0A5J4WSF4_9EUKA</name>
<dbReference type="AlphaFoldDB" id="A0A5J4WSF4"/>